<evidence type="ECO:0000313" key="2">
    <source>
        <dbReference type="EMBL" id="KKN09516.1"/>
    </source>
</evidence>
<feature type="region of interest" description="Disordered" evidence="1">
    <location>
        <begin position="191"/>
        <end position="235"/>
    </location>
</feature>
<feature type="compositionally biased region" description="Basic and acidic residues" evidence="1">
    <location>
        <begin position="191"/>
        <end position="200"/>
    </location>
</feature>
<gene>
    <name evidence="2" type="ORF">LCGC14_1046010</name>
</gene>
<reference evidence="2" key="1">
    <citation type="journal article" date="2015" name="Nature">
        <title>Complex archaea that bridge the gap between prokaryotes and eukaryotes.</title>
        <authorList>
            <person name="Spang A."/>
            <person name="Saw J.H."/>
            <person name="Jorgensen S.L."/>
            <person name="Zaremba-Niedzwiedzka K."/>
            <person name="Martijn J."/>
            <person name="Lind A.E."/>
            <person name="van Eijk R."/>
            <person name="Schleper C."/>
            <person name="Guy L."/>
            <person name="Ettema T.J."/>
        </authorList>
    </citation>
    <scope>NUCLEOTIDE SEQUENCE</scope>
</reference>
<organism evidence="2">
    <name type="scientific">marine sediment metagenome</name>
    <dbReference type="NCBI Taxonomy" id="412755"/>
    <lineage>
        <taxon>unclassified sequences</taxon>
        <taxon>metagenomes</taxon>
        <taxon>ecological metagenomes</taxon>
    </lineage>
</organism>
<proteinExistence type="predicted"/>
<sequence>DLYPGIAAIFGMPCFDQFWNRICFDRDDGDSDSIEYLELYWSINYDTVVTPKTEEEKAEWKKHHNYPNSIFRGDSNYWDNIKQGELSDLMAFHGIGDYSEEDIRRWPECAEKQCGYAIEYTSVNNLKHLPIVIKEEVSFFQPFLKKGTEISRTGFILTRSPSLWTFITSIFWEITFCGFTPKEVAERSNELAESGREAQRAMETLNELSPEERNSMTNRELEQYLEDREEENDDN</sequence>
<comment type="caution">
    <text evidence="2">The sequence shown here is derived from an EMBL/GenBank/DDBJ whole genome shotgun (WGS) entry which is preliminary data.</text>
</comment>
<dbReference type="AlphaFoldDB" id="A0A0F9Q8G8"/>
<protein>
    <submittedName>
        <fullName evidence="2">Uncharacterized protein</fullName>
    </submittedName>
</protein>
<dbReference type="EMBL" id="LAZR01004341">
    <property type="protein sequence ID" value="KKN09516.1"/>
    <property type="molecule type" value="Genomic_DNA"/>
</dbReference>
<feature type="compositionally biased region" description="Basic and acidic residues" evidence="1">
    <location>
        <begin position="210"/>
        <end position="226"/>
    </location>
</feature>
<name>A0A0F9Q8G8_9ZZZZ</name>
<feature type="non-terminal residue" evidence="2">
    <location>
        <position position="1"/>
    </location>
</feature>
<accession>A0A0F9Q8G8</accession>
<evidence type="ECO:0000256" key="1">
    <source>
        <dbReference type="SAM" id="MobiDB-lite"/>
    </source>
</evidence>